<dbReference type="PROSITE" id="PS50914">
    <property type="entry name" value="BON"/>
    <property type="match status" value="1"/>
</dbReference>
<evidence type="ECO:0000313" key="3">
    <source>
        <dbReference type="EMBL" id="OBU02901.1"/>
    </source>
</evidence>
<name>A0A1B8H1G2_9GAMM</name>
<dbReference type="AlphaFoldDB" id="A0A1B8H1G2"/>
<proteinExistence type="predicted"/>
<keyword evidence="1" id="KW-0732">Signal</keyword>
<dbReference type="STRING" id="368603.AYY16_15400"/>
<dbReference type="EMBL" id="LZEX01000044">
    <property type="protein sequence ID" value="OBU02901.1"/>
    <property type="molecule type" value="Genomic_DNA"/>
</dbReference>
<dbReference type="Proteomes" id="UP000092247">
    <property type="component" value="Unassembled WGS sequence"/>
</dbReference>
<gene>
    <name evidence="3" type="ORF">AYY17_11395</name>
</gene>
<dbReference type="InterPro" id="IPR051686">
    <property type="entry name" value="Lipoprotein_DolP"/>
</dbReference>
<protein>
    <recommendedName>
        <fullName evidence="2">BON domain-containing protein</fullName>
    </recommendedName>
</protein>
<evidence type="ECO:0000256" key="1">
    <source>
        <dbReference type="SAM" id="SignalP"/>
    </source>
</evidence>
<dbReference type="Gene3D" id="3.30.1340.30">
    <property type="match status" value="1"/>
</dbReference>
<organism evidence="3 4">
    <name type="scientific">Morganella psychrotolerans</name>
    <dbReference type="NCBI Taxonomy" id="368603"/>
    <lineage>
        <taxon>Bacteria</taxon>
        <taxon>Pseudomonadati</taxon>
        <taxon>Pseudomonadota</taxon>
        <taxon>Gammaproteobacteria</taxon>
        <taxon>Enterobacterales</taxon>
        <taxon>Morganellaceae</taxon>
        <taxon>Morganella</taxon>
    </lineage>
</organism>
<dbReference type="InterPro" id="IPR007055">
    <property type="entry name" value="BON_dom"/>
</dbReference>
<feature type="domain" description="BON" evidence="2">
    <location>
        <begin position="68"/>
        <end position="136"/>
    </location>
</feature>
<dbReference type="Pfam" id="PF04972">
    <property type="entry name" value="BON"/>
    <property type="match status" value="1"/>
</dbReference>
<feature type="chain" id="PRO_5008609225" description="BON domain-containing protein" evidence="1">
    <location>
        <begin position="27"/>
        <end position="136"/>
    </location>
</feature>
<dbReference type="PANTHER" id="PTHR34606">
    <property type="entry name" value="BON DOMAIN-CONTAINING PROTEIN"/>
    <property type="match status" value="1"/>
</dbReference>
<sequence>MKTHLNLKSLSILLVSGALFSTYAAADSSLTQKAGQTWDNASQSVESFGKKAEQKLDSTVKDASLLVDDSTITAKIRGQLLNASGIDSNDIAVKTINGTVYLSGFVTTDAQRAQIIDIAKNVPGVRAVEVSIGQYK</sequence>
<comment type="caution">
    <text evidence="3">The sequence shown here is derived from an EMBL/GenBank/DDBJ whole genome shotgun (WGS) entry which is preliminary data.</text>
</comment>
<feature type="signal peptide" evidence="1">
    <location>
        <begin position="1"/>
        <end position="26"/>
    </location>
</feature>
<dbReference type="RefSeq" id="WP_067426128.1">
    <property type="nucleotide sequence ID" value="NZ_LZEX01000044.1"/>
</dbReference>
<accession>A0A1B8H1G2</accession>
<evidence type="ECO:0000259" key="2">
    <source>
        <dbReference type="PROSITE" id="PS50914"/>
    </source>
</evidence>
<reference evidence="3 4" key="1">
    <citation type="submission" date="2016-06" db="EMBL/GenBank/DDBJ databases">
        <authorList>
            <person name="Kjaerup R.B."/>
            <person name="Dalgaard T.S."/>
            <person name="Juul-Madsen H.R."/>
        </authorList>
    </citation>
    <scope>NUCLEOTIDE SEQUENCE [LARGE SCALE GENOMIC DNA]</scope>
    <source>
        <strain evidence="3 4">GCSL-Mp3</strain>
    </source>
</reference>
<evidence type="ECO:0000313" key="4">
    <source>
        <dbReference type="Proteomes" id="UP000092247"/>
    </source>
</evidence>
<dbReference type="PANTHER" id="PTHR34606:SF16">
    <property type="entry name" value="BON DOMAIN-CONTAINING PROTEIN"/>
    <property type="match status" value="1"/>
</dbReference>